<dbReference type="GeneID" id="24423911"/>
<reference evidence="1 2" key="2">
    <citation type="journal article" date="2013" name="PLoS ONE">
        <title>Whole genome mapping and re-organization of the nuclear and mitochondrial genomes of Babesia microti isolates.</title>
        <authorList>
            <person name="Cornillot E."/>
            <person name="Dassouli A."/>
            <person name="Garg A."/>
            <person name="Pachikara N."/>
            <person name="Randazzo S."/>
            <person name="Depoix D."/>
            <person name="Carcy B."/>
            <person name="Delbecq S."/>
            <person name="Frutos R."/>
            <person name="Silva J.C."/>
            <person name="Sutton R."/>
            <person name="Krause P.J."/>
            <person name="Mamoun C.B."/>
        </authorList>
    </citation>
    <scope>NUCLEOTIDE SEQUENCE [LARGE SCALE GENOMIC DNA]</scope>
    <source>
        <strain evidence="1 2">RI</strain>
    </source>
</reference>
<dbReference type="RefSeq" id="XP_012647896.1">
    <property type="nucleotide sequence ID" value="XM_012792442.1"/>
</dbReference>
<dbReference type="Proteomes" id="UP000002899">
    <property type="component" value="Chromosome II"/>
</dbReference>
<sequence length="233" mass="26674">MSGVSDDDLFDSVANYLLVTNDGLHSKCRAGVLSRTTWYPGFTRKLGSKGRYELLKLIRNKCNNSEECKFIFRNHDPPISAGKLSFYRVEFLWKIAYMIGVFDEALQMYNKNIKKSIQHKRLDALVNRPACSIKDLEMQLKNSHRIISNVIPGRISKFEFEIIDQLNRFYNIIKMKLSLDAITDSDRGSWHSLLYSLNKIQIPNLCNITSLSSRASSGRPGCSKEYNKALLPP</sequence>
<protein>
    <submittedName>
        <fullName evidence="1">Uncharacterized protein</fullName>
    </submittedName>
</protein>
<reference evidence="1 2" key="1">
    <citation type="journal article" date="2012" name="Nucleic Acids Res.">
        <title>Sequencing of the smallest Apicomplexan genome from the human pathogen Babesia microti.</title>
        <authorList>
            <person name="Cornillot E."/>
            <person name="Hadj-Kaddour K."/>
            <person name="Dassouli A."/>
            <person name="Noel B."/>
            <person name="Ranwez V."/>
            <person name="Vacherie B."/>
            <person name="Augagneur Y."/>
            <person name="Bres V."/>
            <person name="Duclos A."/>
            <person name="Randazzo S."/>
            <person name="Carcy B."/>
            <person name="Debierre-Grockiego F."/>
            <person name="Delbecq S."/>
            <person name="Moubri-Menage K."/>
            <person name="Shams-Eldin H."/>
            <person name="Usmani-Brown S."/>
            <person name="Bringaud F."/>
            <person name="Wincker P."/>
            <person name="Vivares C.P."/>
            <person name="Schwarz R.T."/>
            <person name="Schetters T.P."/>
            <person name="Krause P.J."/>
            <person name="Gorenflot A."/>
            <person name="Berry V."/>
            <person name="Barbe V."/>
            <person name="Ben Mamoun C."/>
        </authorList>
    </citation>
    <scope>NUCLEOTIDE SEQUENCE [LARGE SCALE GENOMIC DNA]</scope>
    <source>
        <strain evidence="1 2">RI</strain>
    </source>
</reference>
<reference evidence="1 2" key="3">
    <citation type="journal article" date="2016" name="Sci. Rep.">
        <title>Genome-wide diversity and gene expression profiling of Babesia microti isolates identify polymorphic genes that mediate host-pathogen interactions.</title>
        <authorList>
            <person name="Silva J.C."/>
            <person name="Cornillot E."/>
            <person name="McCracken C."/>
            <person name="Usmani-Brown S."/>
            <person name="Dwivedi A."/>
            <person name="Ifeonu O.O."/>
            <person name="Crabtree J."/>
            <person name="Gotia H.T."/>
            <person name="Virji A.Z."/>
            <person name="Reynes C."/>
            <person name="Colinge J."/>
            <person name="Kumar V."/>
            <person name="Lawres L."/>
            <person name="Pazzi J.E."/>
            <person name="Pablo J.V."/>
            <person name="Hung C."/>
            <person name="Brancato J."/>
            <person name="Kumari P."/>
            <person name="Orvis J."/>
            <person name="Tretina K."/>
            <person name="Chibucos M."/>
            <person name="Ott S."/>
            <person name="Sadzewicz L."/>
            <person name="Sengamalay N."/>
            <person name="Shetty A.C."/>
            <person name="Su Q."/>
            <person name="Tallon L."/>
            <person name="Fraser C.M."/>
            <person name="Frutos R."/>
            <person name="Molina D.M."/>
            <person name="Krause P.J."/>
            <person name="Ben Mamoun C."/>
        </authorList>
    </citation>
    <scope>NUCLEOTIDE SEQUENCE [LARGE SCALE GENOMIC DNA]</scope>
    <source>
        <strain evidence="1 2">RI</strain>
    </source>
</reference>
<dbReference type="KEGG" id="bmic:BMR1_02g00605"/>
<evidence type="ECO:0000313" key="2">
    <source>
        <dbReference type="Proteomes" id="UP000002899"/>
    </source>
</evidence>
<name>I7J5X1_BABMR</name>
<organism evidence="1 2">
    <name type="scientific">Babesia microti (strain RI)</name>
    <dbReference type="NCBI Taxonomy" id="1133968"/>
    <lineage>
        <taxon>Eukaryota</taxon>
        <taxon>Sar</taxon>
        <taxon>Alveolata</taxon>
        <taxon>Apicomplexa</taxon>
        <taxon>Aconoidasida</taxon>
        <taxon>Piroplasmida</taxon>
        <taxon>Babesiidae</taxon>
        <taxon>Babesia</taxon>
    </lineage>
</organism>
<evidence type="ECO:0000313" key="1">
    <source>
        <dbReference type="EMBL" id="CCF73287.1"/>
    </source>
</evidence>
<proteinExistence type="predicted"/>
<dbReference type="EMBL" id="FO082872">
    <property type="protein sequence ID" value="CCF73287.1"/>
    <property type="molecule type" value="Genomic_DNA"/>
</dbReference>
<dbReference type="AlphaFoldDB" id="I7J5X1"/>
<accession>I7J5X1</accession>
<dbReference type="VEuPathDB" id="PiroplasmaDB:BMR1_02g00605"/>
<keyword evidence="2" id="KW-1185">Reference proteome</keyword>
<gene>
    <name evidence="1" type="ORF">BMR1_02g00605</name>
</gene>